<reference evidence="1" key="2">
    <citation type="submission" date="2020-11" db="EMBL/GenBank/DDBJ databases">
        <authorList>
            <person name="McCartney M.A."/>
            <person name="Auch B."/>
            <person name="Kono T."/>
            <person name="Mallez S."/>
            <person name="Becker A."/>
            <person name="Gohl D.M."/>
            <person name="Silverstein K.A.T."/>
            <person name="Koren S."/>
            <person name="Bechman K.B."/>
            <person name="Herman A."/>
            <person name="Abrahante J.E."/>
            <person name="Garbe J."/>
        </authorList>
    </citation>
    <scope>NUCLEOTIDE SEQUENCE</scope>
    <source>
        <strain evidence="1">Duluth1</strain>
        <tissue evidence="1">Whole animal</tissue>
    </source>
</reference>
<organism evidence="1 2">
    <name type="scientific">Dreissena polymorpha</name>
    <name type="common">Zebra mussel</name>
    <name type="synonym">Mytilus polymorpha</name>
    <dbReference type="NCBI Taxonomy" id="45954"/>
    <lineage>
        <taxon>Eukaryota</taxon>
        <taxon>Metazoa</taxon>
        <taxon>Spiralia</taxon>
        <taxon>Lophotrochozoa</taxon>
        <taxon>Mollusca</taxon>
        <taxon>Bivalvia</taxon>
        <taxon>Autobranchia</taxon>
        <taxon>Heteroconchia</taxon>
        <taxon>Euheterodonta</taxon>
        <taxon>Imparidentia</taxon>
        <taxon>Neoheterodontei</taxon>
        <taxon>Myida</taxon>
        <taxon>Dreissenoidea</taxon>
        <taxon>Dreissenidae</taxon>
        <taxon>Dreissena</taxon>
    </lineage>
</organism>
<keyword evidence="2" id="KW-1185">Reference proteome</keyword>
<proteinExistence type="predicted"/>
<name>A0A9D4MWL6_DREPO</name>
<dbReference type="Proteomes" id="UP000828390">
    <property type="component" value="Unassembled WGS sequence"/>
</dbReference>
<comment type="caution">
    <text evidence="1">The sequence shown here is derived from an EMBL/GenBank/DDBJ whole genome shotgun (WGS) entry which is preliminary data.</text>
</comment>
<reference evidence="1" key="1">
    <citation type="journal article" date="2019" name="bioRxiv">
        <title>The Genome of the Zebra Mussel, Dreissena polymorpha: A Resource for Invasive Species Research.</title>
        <authorList>
            <person name="McCartney M.A."/>
            <person name="Auch B."/>
            <person name="Kono T."/>
            <person name="Mallez S."/>
            <person name="Zhang Y."/>
            <person name="Obille A."/>
            <person name="Becker A."/>
            <person name="Abrahante J.E."/>
            <person name="Garbe J."/>
            <person name="Badalamenti J.P."/>
            <person name="Herman A."/>
            <person name="Mangelson H."/>
            <person name="Liachko I."/>
            <person name="Sullivan S."/>
            <person name="Sone E.D."/>
            <person name="Koren S."/>
            <person name="Silverstein K.A.T."/>
            <person name="Beckman K.B."/>
            <person name="Gohl D.M."/>
        </authorList>
    </citation>
    <scope>NUCLEOTIDE SEQUENCE</scope>
    <source>
        <strain evidence="1">Duluth1</strain>
        <tissue evidence="1">Whole animal</tissue>
    </source>
</reference>
<sequence length="77" mass="8805">MLFRRTNGVIDIARETILTEEVRERLKIYSAAVFDRSSDDPFLIKVRRGSALKDALGLVRISQEDLASPLRIRFIGE</sequence>
<evidence type="ECO:0000313" key="1">
    <source>
        <dbReference type="EMBL" id="KAH3883114.1"/>
    </source>
</evidence>
<protein>
    <submittedName>
        <fullName evidence="1">Uncharacterized protein</fullName>
    </submittedName>
</protein>
<gene>
    <name evidence="1" type="ORF">DPMN_007064</name>
</gene>
<accession>A0A9D4MWL6</accession>
<dbReference type="AlphaFoldDB" id="A0A9D4MWL6"/>
<evidence type="ECO:0000313" key="2">
    <source>
        <dbReference type="Proteomes" id="UP000828390"/>
    </source>
</evidence>
<dbReference type="EMBL" id="JAIWYP010000001">
    <property type="protein sequence ID" value="KAH3883114.1"/>
    <property type="molecule type" value="Genomic_DNA"/>
</dbReference>